<name>A0ACB7PBX0_9PEZI</name>
<gene>
    <name evidence="1" type="ORF">F5144DRAFT_546676</name>
</gene>
<dbReference type="EMBL" id="JAGIZQ010000003">
    <property type="protein sequence ID" value="KAH6636588.1"/>
    <property type="molecule type" value="Genomic_DNA"/>
</dbReference>
<protein>
    <submittedName>
        <fullName evidence="1">L-Aspartase-like protein</fullName>
    </submittedName>
</protein>
<accession>A0ACB7PBX0</accession>
<keyword evidence="2" id="KW-1185">Reference proteome</keyword>
<proteinExistence type="predicted"/>
<dbReference type="Proteomes" id="UP000724584">
    <property type="component" value="Unassembled WGS sequence"/>
</dbReference>
<evidence type="ECO:0000313" key="2">
    <source>
        <dbReference type="Proteomes" id="UP000724584"/>
    </source>
</evidence>
<sequence length="375" mass="41821">MASVMSFSSDAPAAAGHIHLGATSCYVTDNADLIFLQRALDLILPKLAKVIQNLQEFALQYKDMPTLGFTHYQPAQLITVGKRAAQWIQELLMDLEDIETVREKLQFRGAQGTTGSQATFLELFEGDADKIVRLNEVAANTVKVDLRVANAVCALGATAERICSDIRHLANLKEVEEPFEKSQIGSSAMAYKRNPMRSERITALGRKLARLPANFTATFETQWFERTLDDSAIRRMDIPEMFLLADSILIALDNVTNGLVIYPNVIRSRIDQELPFMATESILMKLSTHGVSRQEAHEEIRVLSHQASDVVKQQGGRNDLLERPVWNEIDSLVDPKLFIGNCPKIVEDYCNGEVAEKLAKYKESLDKAVTAQLSI</sequence>
<organism evidence="1 2">
    <name type="scientific">Chaetomium tenue</name>
    <dbReference type="NCBI Taxonomy" id="1854479"/>
    <lineage>
        <taxon>Eukaryota</taxon>
        <taxon>Fungi</taxon>
        <taxon>Dikarya</taxon>
        <taxon>Ascomycota</taxon>
        <taxon>Pezizomycotina</taxon>
        <taxon>Sordariomycetes</taxon>
        <taxon>Sordariomycetidae</taxon>
        <taxon>Sordariales</taxon>
        <taxon>Chaetomiaceae</taxon>
        <taxon>Chaetomium</taxon>
    </lineage>
</organism>
<comment type="caution">
    <text evidence="1">The sequence shown here is derived from an EMBL/GenBank/DDBJ whole genome shotgun (WGS) entry which is preliminary data.</text>
</comment>
<reference evidence="1 2" key="1">
    <citation type="journal article" date="2021" name="Nat. Commun.">
        <title>Genetic determinants of endophytism in the Arabidopsis root mycobiome.</title>
        <authorList>
            <person name="Mesny F."/>
            <person name="Miyauchi S."/>
            <person name="Thiergart T."/>
            <person name="Pickel B."/>
            <person name="Atanasova L."/>
            <person name="Karlsson M."/>
            <person name="Huettel B."/>
            <person name="Barry K.W."/>
            <person name="Haridas S."/>
            <person name="Chen C."/>
            <person name="Bauer D."/>
            <person name="Andreopoulos W."/>
            <person name="Pangilinan J."/>
            <person name="LaButti K."/>
            <person name="Riley R."/>
            <person name="Lipzen A."/>
            <person name="Clum A."/>
            <person name="Drula E."/>
            <person name="Henrissat B."/>
            <person name="Kohler A."/>
            <person name="Grigoriev I.V."/>
            <person name="Martin F.M."/>
            <person name="Hacquard S."/>
        </authorList>
    </citation>
    <scope>NUCLEOTIDE SEQUENCE [LARGE SCALE GENOMIC DNA]</scope>
    <source>
        <strain evidence="1 2">MPI-SDFR-AT-0079</strain>
    </source>
</reference>
<evidence type="ECO:0000313" key="1">
    <source>
        <dbReference type="EMBL" id="KAH6636588.1"/>
    </source>
</evidence>